<evidence type="ECO:0000313" key="1">
    <source>
        <dbReference type="EMBL" id="MER0429922.1"/>
    </source>
</evidence>
<gene>
    <name evidence="1" type="ORF">ABR748_38025</name>
</gene>
<dbReference type="RefSeq" id="WP_350241980.1">
    <property type="nucleotide sequence ID" value="NZ_JBEJUE010000082.1"/>
</dbReference>
<protein>
    <submittedName>
        <fullName evidence="1">Uncharacterized protein</fullName>
    </submittedName>
</protein>
<keyword evidence="2" id="KW-1185">Reference proteome</keyword>
<proteinExistence type="predicted"/>
<organism evidence="1 2">
    <name type="scientific">Streptomyces microflavus</name>
    <name type="common">Streptomyces lipmanii</name>
    <dbReference type="NCBI Taxonomy" id="1919"/>
    <lineage>
        <taxon>Bacteria</taxon>
        <taxon>Bacillati</taxon>
        <taxon>Actinomycetota</taxon>
        <taxon>Actinomycetes</taxon>
        <taxon>Kitasatosporales</taxon>
        <taxon>Streptomycetaceae</taxon>
        <taxon>Streptomyces</taxon>
    </lineage>
</organism>
<name>A0ABV1QFH8_STRMI</name>
<evidence type="ECO:0000313" key="2">
    <source>
        <dbReference type="Proteomes" id="UP001456562"/>
    </source>
</evidence>
<comment type="caution">
    <text evidence="1">The sequence shown here is derived from an EMBL/GenBank/DDBJ whole genome shotgun (WGS) entry which is preliminary data.</text>
</comment>
<accession>A0ABV1QFH8</accession>
<dbReference type="EMBL" id="JBEJUE010000082">
    <property type="protein sequence ID" value="MER0429922.1"/>
    <property type="molecule type" value="Genomic_DNA"/>
</dbReference>
<sequence>MHDERRQDVLQRHGLTETQDGFTVTLAGFQKAAQRARGLRATGNEEAARMLALDPADPARWEYARCLQIDAFSKEAHESGF</sequence>
<reference evidence="1 2" key="1">
    <citation type="submission" date="2024-01" db="EMBL/GenBank/DDBJ databases">
        <title>Metagenomic exploration of the rhizosphere soil microbial community and their significance in facilitating the development of wild simulated ginseng.</title>
        <authorList>
            <person name="Huang J."/>
        </authorList>
    </citation>
    <scope>NUCLEOTIDE SEQUENCE [LARGE SCALE GENOMIC DNA]</scope>
    <source>
        <strain evidence="1 2">WY141</strain>
    </source>
</reference>
<dbReference type="Proteomes" id="UP001456562">
    <property type="component" value="Unassembled WGS sequence"/>
</dbReference>